<evidence type="ECO:0000313" key="10">
    <source>
        <dbReference type="Proteomes" id="UP000789572"/>
    </source>
</evidence>
<dbReference type="InterPro" id="IPR016024">
    <property type="entry name" value="ARM-type_fold"/>
</dbReference>
<dbReference type="PANTHER" id="PTHR10957">
    <property type="entry name" value="RAP1 GTPASE-GDP DISSOCIATION STIMULATOR 1"/>
    <property type="match status" value="1"/>
</dbReference>
<keyword evidence="4" id="KW-0963">Cytoplasm</keyword>
<gene>
    <name evidence="9" type="ORF">POCULU_LOCUS4546</name>
</gene>
<keyword evidence="10" id="KW-1185">Reference proteome</keyword>
<evidence type="ECO:0000256" key="2">
    <source>
        <dbReference type="ARBA" id="ARBA00004240"/>
    </source>
</evidence>
<evidence type="ECO:0000256" key="5">
    <source>
        <dbReference type="ARBA" id="ARBA00022824"/>
    </source>
</evidence>
<dbReference type="SMART" id="SM00185">
    <property type="entry name" value="ARM"/>
    <property type="match status" value="5"/>
</dbReference>
<protein>
    <submittedName>
        <fullName evidence="9">1682_t:CDS:1</fullName>
    </submittedName>
</protein>
<dbReference type="SUPFAM" id="SSF48371">
    <property type="entry name" value="ARM repeat"/>
    <property type="match status" value="1"/>
</dbReference>
<proteinExistence type="predicted"/>
<feature type="repeat" description="ARM" evidence="7">
    <location>
        <begin position="252"/>
        <end position="302"/>
    </location>
</feature>
<dbReference type="EMBL" id="CAJVPJ010000597">
    <property type="protein sequence ID" value="CAG8541212.1"/>
    <property type="molecule type" value="Genomic_DNA"/>
</dbReference>
<accession>A0A9N9FLF8</accession>
<dbReference type="GO" id="GO:0005085">
    <property type="term" value="F:guanyl-nucleotide exchange factor activity"/>
    <property type="evidence" value="ECO:0007669"/>
    <property type="project" value="InterPro"/>
</dbReference>
<evidence type="ECO:0000256" key="1">
    <source>
        <dbReference type="ARBA" id="ARBA00004173"/>
    </source>
</evidence>
<dbReference type="Gene3D" id="1.25.10.10">
    <property type="entry name" value="Leucine-rich Repeat Variant"/>
    <property type="match status" value="2"/>
</dbReference>
<dbReference type="InterPro" id="IPR011989">
    <property type="entry name" value="ARM-like"/>
</dbReference>
<evidence type="ECO:0000256" key="4">
    <source>
        <dbReference type="ARBA" id="ARBA00022490"/>
    </source>
</evidence>
<dbReference type="InterPro" id="IPR000225">
    <property type="entry name" value="Armadillo"/>
</dbReference>
<evidence type="ECO:0000256" key="7">
    <source>
        <dbReference type="PROSITE-ProRule" id="PRU00259"/>
    </source>
</evidence>
<keyword evidence="6" id="KW-0496">Mitochondrion</keyword>
<sequence length="705" mass="77841">MSANVEKREYLEKKQNTTNIYTKYIQFLLVRSSVSELERLLDRLMSEEQHDLATSLPSLISGLESCRQLLGEALVDANTRVHVWDQVRKAGQLCAELAKNVKARDPIGSSGAIELLVTFLMLNTTTEFSLVDHHCLRAIANLCIDHEQNRKRMLDAGGVKAASQILTKYEDLMLLRTACGTLLNAGLEYDPVNIEISKVGGVLPLVRLLSPDNFLRKADDTDLAITAVHFATRVVLNVAGTEEGRKELANIEAISALVQLLSYTSSPTATEDDADILDNVAEILEIMALENDETQQIIVQNGLFTPLLDYLEFAEPPKTADERLDKLYGEWKAAILKVIVSATMNDRNMDILFNDTAILQRFFSWLTRGPDRDDLQACAALSLGNLARSDEHCIRLVQKNRVIEPLIDALRNSENIKVQHAIVSLLKNLSLPATNKSIIGSLGVIELVSQILAKQTIQPVQFGVVGILKHLSSLNIQNSKRIMGGDNSADTSVTTPLERLMTLIKHTDDMPVRSEGTRILVNLIKNLWGKDVGSQLDTNSINDLRKKLNTAEVVKHIETLIIDSKYPVLQNEGVIGLTMLVMDDSATAEGNTNPALDALTTDSPRKQTEQQQMTEESAGEALSASLLDTLVAVVVNKSDKYPDEIRGNVCILLEKTASAAHGSRKQYLRDRILVAFKSLLEQNGAKPISESVKDNVEKVLLCLDQ</sequence>
<keyword evidence="5" id="KW-0256">Endoplasmic reticulum</keyword>
<dbReference type="PROSITE" id="PS50176">
    <property type="entry name" value="ARM_REPEAT"/>
    <property type="match status" value="1"/>
</dbReference>
<dbReference type="GO" id="GO:0005739">
    <property type="term" value="C:mitochondrion"/>
    <property type="evidence" value="ECO:0007669"/>
    <property type="project" value="UniProtKB-SubCell"/>
</dbReference>
<evidence type="ECO:0000313" key="9">
    <source>
        <dbReference type="EMBL" id="CAG8541212.1"/>
    </source>
</evidence>
<dbReference type="Proteomes" id="UP000789572">
    <property type="component" value="Unassembled WGS sequence"/>
</dbReference>
<dbReference type="InterPro" id="IPR040144">
    <property type="entry name" value="RAP1GDS1"/>
</dbReference>
<dbReference type="GO" id="GO:0005829">
    <property type="term" value="C:cytosol"/>
    <property type="evidence" value="ECO:0007669"/>
    <property type="project" value="UniProtKB-SubCell"/>
</dbReference>
<dbReference type="OrthoDB" id="26149at2759"/>
<evidence type="ECO:0000256" key="8">
    <source>
        <dbReference type="SAM" id="MobiDB-lite"/>
    </source>
</evidence>
<name>A0A9N9FLF8_9GLOM</name>
<reference evidence="9" key="1">
    <citation type="submission" date="2021-06" db="EMBL/GenBank/DDBJ databases">
        <authorList>
            <person name="Kallberg Y."/>
            <person name="Tangrot J."/>
            <person name="Rosling A."/>
        </authorList>
    </citation>
    <scope>NUCLEOTIDE SEQUENCE</scope>
    <source>
        <strain evidence="9">IA702</strain>
    </source>
</reference>
<feature type="region of interest" description="Disordered" evidence="8">
    <location>
        <begin position="591"/>
        <end position="618"/>
    </location>
</feature>
<dbReference type="GO" id="GO:0005783">
    <property type="term" value="C:endoplasmic reticulum"/>
    <property type="evidence" value="ECO:0007669"/>
    <property type="project" value="UniProtKB-SubCell"/>
</dbReference>
<evidence type="ECO:0000256" key="6">
    <source>
        <dbReference type="ARBA" id="ARBA00023128"/>
    </source>
</evidence>
<comment type="caution">
    <text evidence="9">The sequence shown here is derived from an EMBL/GenBank/DDBJ whole genome shotgun (WGS) entry which is preliminary data.</text>
</comment>
<organism evidence="9 10">
    <name type="scientific">Paraglomus occultum</name>
    <dbReference type="NCBI Taxonomy" id="144539"/>
    <lineage>
        <taxon>Eukaryota</taxon>
        <taxon>Fungi</taxon>
        <taxon>Fungi incertae sedis</taxon>
        <taxon>Mucoromycota</taxon>
        <taxon>Glomeromycotina</taxon>
        <taxon>Glomeromycetes</taxon>
        <taxon>Paraglomerales</taxon>
        <taxon>Paraglomeraceae</taxon>
        <taxon>Paraglomus</taxon>
    </lineage>
</organism>
<comment type="subcellular location">
    <subcellularLocation>
        <location evidence="3">Cytoplasm</location>
        <location evidence="3">Cytosol</location>
    </subcellularLocation>
    <subcellularLocation>
        <location evidence="2">Endoplasmic reticulum</location>
    </subcellularLocation>
    <subcellularLocation>
        <location evidence="1">Mitochondrion</location>
    </subcellularLocation>
</comment>
<dbReference type="AlphaFoldDB" id="A0A9N9FLF8"/>
<evidence type="ECO:0000256" key="3">
    <source>
        <dbReference type="ARBA" id="ARBA00004514"/>
    </source>
</evidence>